<feature type="region of interest" description="Disordered" evidence="1">
    <location>
        <begin position="226"/>
        <end position="269"/>
    </location>
</feature>
<dbReference type="InterPro" id="IPR003961">
    <property type="entry name" value="FN3_dom"/>
</dbReference>
<organism evidence="4 5">
    <name type="scientific">Paenibacillus flagellatus</name>
    <dbReference type="NCBI Taxonomy" id="2211139"/>
    <lineage>
        <taxon>Bacteria</taxon>
        <taxon>Bacillati</taxon>
        <taxon>Bacillota</taxon>
        <taxon>Bacilli</taxon>
        <taxon>Bacillales</taxon>
        <taxon>Paenibacillaceae</taxon>
        <taxon>Paenibacillus</taxon>
    </lineage>
</organism>
<dbReference type="GO" id="GO:0016787">
    <property type="term" value="F:hydrolase activity"/>
    <property type="evidence" value="ECO:0007669"/>
    <property type="project" value="InterPro"/>
</dbReference>
<proteinExistence type="predicted"/>
<dbReference type="InterPro" id="IPR029052">
    <property type="entry name" value="Metallo-depent_PP-like"/>
</dbReference>
<dbReference type="InterPro" id="IPR001322">
    <property type="entry name" value="Lamin_tail_dom"/>
</dbReference>
<dbReference type="InterPro" id="IPR036116">
    <property type="entry name" value="FN3_sf"/>
</dbReference>
<dbReference type="EMBL" id="QJVJ01000003">
    <property type="protein sequence ID" value="PYI55667.1"/>
    <property type="molecule type" value="Genomic_DNA"/>
</dbReference>
<feature type="compositionally biased region" description="Basic and acidic residues" evidence="1">
    <location>
        <begin position="727"/>
        <end position="741"/>
    </location>
</feature>
<dbReference type="SUPFAM" id="SSF74853">
    <property type="entry name" value="Lamin A/C globular tail domain"/>
    <property type="match status" value="1"/>
</dbReference>
<evidence type="ECO:0000313" key="5">
    <source>
        <dbReference type="Proteomes" id="UP000247476"/>
    </source>
</evidence>
<dbReference type="Pfam" id="PF00149">
    <property type="entry name" value="Metallophos"/>
    <property type="match status" value="1"/>
</dbReference>
<dbReference type="SUPFAM" id="SSF49265">
    <property type="entry name" value="Fibronectin type III"/>
    <property type="match status" value="1"/>
</dbReference>
<dbReference type="InterPro" id="IPR054470">
    <property type="entry name" value="FIMAH_dom"/>
</dbReference>
<keyword evidence="5" id="KW-1185">Reference proteome</keyword>
<comment type="caution">
    <text evidence="4">The sequence shown here is derived from an EMBL/GenBank/DDBJ whole genome shotgun (WGS) entry which is preliminary data.</text>
</comment>
<dbReference type="Pfam" id="PF00041">
    <property type="entry name" value="fn3"/>
    <property type="match status" value="1"/>
</dbReference>
<dbReference type="SMART" id="SM00060">
    <property type="entry name" value="FN3"/>
    <property type="match status" value="1"/>
</dbReference>
<dbReference type="Gene3D" id="3.60.21.10">
    <property type="match status" value="1"/>
</dbReference>
<feature type="region of interest" description="Disordered" evidence="1">
    <location>
        <begin position="712"/>
        <end position="741"/>
    </location>
</feature>
<name>A0A2V5KUN6_9BACL</name>
<dbReference type="PANTHER" id="PTHR43143">
    <property type="entry name" value="METALLOPHOSPHOESTERASE, CALCINEURIN SUPERFAMILY"/>
    <property type="match status" value="1"/>
</dbReference>
<evidence type="ECO:0008006" key="6">
    <source>
        <dbReference type="Google" id="ProtNLM"/>
    </source>
</evidence>
<dbReference type="Proteomes" id="UP000247476">
    <property type="component" value="Unassembled WGS sequence"/>
</dbReference>
<dbReference type="Pfam" id="PF22888">
    <property type="entry name" value="FIMAH"/>
    <property type="match status" value="1"/>
</dbReference>
<reference evidence="4 5" key="1">
    <citation type="submission" date="2018-05" db="EMBL/GenBank/DDBJ databases">
        <title>Paenibacillus flagellatus sp. nov., isolated from selenium mineral soil.</title>
        <authorList>
            <person name="Dai X."/>
        </authorList>
    </citation>
    <scope>NUCLEOTIDE SEQUENCE [LARGE SCALE GENOMIC DNA]</scope>
    <source>
        <strain evidence="4 5">DXL2</strain>
    </source>
</reference>
<evidence type="ECO:0000256" key="1">
    <source>
        <dbReference type="SAM" id="MobiDB-lite"/>
    </source>
</evidence>
<dbReference type="InterPro" id="IPR036415">
    <property type="entry name" value="Lamin_tail_dom_sf"/>
</dbReference>
<evidence type="ECO:0000313" key="4">
    <source>
        <dbReference type="EMBL" id="PYI55667.1"/>
    </source>
</evidence>
<feature type="domain" description="LTD" evidence="3">
    <location>
        <begin position="55"/>
        <end position="206"/>
    </location>
</feature>
<dbReference type="SUPFAM" id="SSF56300">
    <property type="entry name" value="Metallo-dependent phosphatases"/>
    <property type="match status" value="1"/>
</dbReference>
<feature type="domain" description="Fibronectin type-III" evidence="2">
    <location>
        <begin position="1194"/>
        <end position="1280"/>
    </location>
</feature>
<gene>
    <name evidence="4" type="ORF">DLM86_08025</name>
</gene>
<dbReference type="InterPro" id="IPR004843">
    <property type="entry name" value="Calcineurin-like_PHP"/>
</dbReference>
<sequence length="1363" mass="150071">MIPKRESGTSRIGRHSEIMSWRREASMIRNKRIRNGWIVWLVLAMAVAAALPAGAVPARAADAAGNVPPILITELVPDTANVNGADGYEFIELFNQTDGPIRMNDYRMLYRYLESETVWELVPDDVVLESGRTLVLWIINAYNTSLTVADFNAHFGTSLTENVDIVRIYSGGMANTRMRELVVATNTGHEIVSAFYNEGSEITAPDKGIFYRYPSDGGRKMALIGGGTDPATPGRVEPGQVPGERDHVGTDETPPQIADRTGKTEADPEEPLELVAEARDETGVKTLELHYKPGLNDAYTTVNLTAGRTDGLYRAAIDFWRLLGHPFLDYYFTASDGTQVATSETFRIDLGANPPSPRIDWKAGSFAKGEAVVKATANGVDPETLKLSIDGAETGGAYRELEKRAYLLFEANGMNGKNAVTIGRDVVYMADAAVNLFGTVAAPIEPAKLKEGANRIALRAGSNVRPYFEDDPETNLDDFDVRNVRLVLSDGTVIRSAEYPDPAALLDLGDNGRFFPVAYFTFELPREKLASLAYRWDTTAAADGLHRIRAASPDGRQAEIDVQVDNTAPLVRTSIEAGRRYKGAFSIEAFAEDAVSGLKRIETALDGKPIATPYPASSTVLMPGDHTLSVRAEDNAGNVREVAVPFSTPEEHPERPALIAPSDGEKRVALSPTLQVRAADPTGDPMKVDFRVGYAYGANDAERVSLFAHATEWEPPSSGAPAGERPLTAEERASLSASDDRYMATDSTDRFPYLRMQVELDEDVAAGSQVEVVWEGHSLPGRKVTMYAWNNRTSRWDAVDSYVPGSGDDFTLRGTVNGGDYVRDRVVNVLVQDRIPSRGEYDYTFVWMSDTQFYSELYPHIYETQVNWIKERADDMNIRYVVHTGDLVNEPTADYQWERADRYMNVLDAAGIPYGVLAGNHDVGTTNSDYATYSRYFGADRFEGKPYYAESYENNRGHYDLVSANGNDFLFLYMGWSIGEAEIAWMNRVLAEHPDRIAIVCLHDYLQPAGTRSATGNVIYDKVVRPNPNVRAVFSGHYTGSALLTDELDDDGDGAPDRKVYQMLNDYQGHEEGGMGYMKLLHFDAESGSIYVNTYSPYKDDYNYYDQAQDEHELVMNLTPTPKRVATDYVQARLYTDRSIGAVADVASGQVAEVVWTGLAGGRGYSWYAAAEDAFGGRAVSDIWSFRTVETIEPPAELRAVSITDTTVALAWKPVAGTEGSTVTYDVYRDANRIATVTGTVFEATGLAADTTYTFRVVARDALGVESEPSAPIEVTTLVSLASIRERLGRYIESGDVRGPLAVQLENALEKAEMFGERKQAAKALHDFLKHLNNPAMERHASAPAKRTLEEKTKALLAIWMDT</sequence>
<dbReference type="PANTHER" id="PTHR43143:SF5">
    <property type="entry name" value="SECRETED PROTEIN"/>
    <property type="match status" value="1"/>
</dbReference>
<dbReference type="PROSITE" id="PS51841">
    <property type="entry name" value="LTD"/>
    <property type="match status" value="1"/>
</dbReference>
<dbReference type="Gene3D" id="2.60.40.10">
    <property type="entry name" value="Immunoglobulins"/>
    <property type="match status" value="2"/>
</dbReference>
<dbReference type="CDD" id="cd00063">
    <property type="entry name" value="FN3"/>
    <property type="match status" value="1"/>
</dbReference>
<dbReference type="InterPro" id="IPR051918">
    <property type="entry name" value="STPP_CPPED1"/>
</dbReference>
<protein>
    <recommendedName>
        <fullName evidence="6">Metallophosphoesterase</fullName>
    </recommendedName>
</protein>
<accession>A0A2V5KUN6</accession>
<dbReference type="PROSITE" id="PS50853">
    <property type="entry name" value="FN3"/>
    <property type="match status" value="1"/>
</dbReference>
<dbReference type="InterPro" id="IPR013783">
    <property type="entry name" value="Ig-like_fold"/>
</dbReference>
<evidence type="ECO:0000259" key="3">
    <source>
        <dbReference type="PROSITE" id="PS51841"/>
    </source>
</evidence>
<evidence type="ECO:0000259" key="2">
    <source>
        <dbReference type="PROSITE" id="PS50853"/>
    </source>
</evidence>